<keyword evidence="1" id="KW-1133">Transmembrane helix</keyword>
<gene>
    <name evidence="2" type="ORF">NAV_LOCUS1673</name>
</gene>
<evidence type="ECO:0000256" key="1">
    <source>
        <dbReference type="SAM" id="Phobius"/>
    </source>
</evidence>
<feature type="transmembrane region" description="Helical" evidence="1">
    <location>
        <begin position="6"/>
        <end position="30"/>
    </location>
</feature>
<dbReference type="AlphaFoldDB" id="A0A498SAC7"/>
<organism evidence="2 3">
    <name type="scientific">Acanthocheilonema viteae</name>
    <name type="common">Filarial nematode worm</name>
    <name type="synonym">Dipetalonema viteae</name>
    <dbReference type="NCBI Taxonomy" id="6277"/>
    <lineage>
        <taxon>Eukaryota</taxon>
        <taxon>Metazoa</taxon>
        <taxon>Ecdysozoa</taxon>
        <taxon>Nematoda</taxon>
        <taxon>Chromadorea</taxon>
        <taxon>Rhabditida</taxon>
        <taxon>Spirurina</taxon>
        <taxon>Spiruromorpha</taxon>
        <taxon>Filarioidea</taxon>
        <taxon>Onchocercidae</taxon>
        <taxon>Acanthocheilonema</taxon>
    </lineage>
</organism>
<keyword evidence="1" id="KW-0812">Transmembrane</keyword>
<dbReference type="EMBL" id="UPTC01000150">
    <property type="protein sequence ID" value="VBB26843.1"/>
    <property type="molecule type" value="Genomic_DNA"/>
</dbReference>
<sequence length="262" mass="30160">MDITGNEFLAITSIIGGIISIVLSSILNCARRENARNQKVLKQKWLLNNSQYQHFSYDDYTPETLILSRRHNGLNMSWNNLNQQNDTSKTKQEMIERDDSPQKMIEPLPDTFISYVTDINLNNNNKLEEEQTAIAEIGTTSTQMTTTLNSMPSRGNLNPSVNLNHMVSKSNSIFEVAIGDEELRNRFESNIIDDKSILSKEKSWNSGQYCRCNHDESLQIQAKHKNCNKKMPENEMIEEYKLLESVAEMVKKYEQKVCLENN</sequence>
<evidence type="ECO:0000313" key="2">
    <source>
        <dbReference type="EMBL" id="VBB26843.1"/>
    </source>
</evidence>
<proteinExistence type="predicted"/>
<accession>A0A498SAC7</accession>
<keyword evidence="3" id="KW-1185">Reference proteome</keyword>
<keyword evidence="1" id="KW-0472">Membrane</keyword>
<protein>
    <submittedName>
        <fullName evidence="2">Uncharacterized protein</fullName>
    </submittedName>
</protein>
<name>A0A498SAC7_ACAVI</name>
<dbReference type="OrthoDB" id="5856914at2759"/>
<dbReference type="Proteomes" id="UP000276991">
    <property type="component" value="Unassembled WGS sequence"/>
</dbReference>
<evidence type="ECO:0000313" key="3">
    <source>
        <dbReference type="Proteomes" id="UP000276991"/>
    </source>
</evidence>
<reference evidence="2 3" key="1">
    <citation type="submission" date="2018-08" db="EMBL/GenBank/DDBJ databases">
        <authorList>
            <person name="Laetsch R D."/>
            <person name="Stevens L."/>
            <person name="Kumar S."/>
            <person name="Blaxter L. M."/>
        </authorList>
    </citation>
    <scope>NUCLEOTIDE SEQUENCE [LARGE SCALE GENOMIC DNA]</scope>
</reference>